<reference evidence="1 2" key="1">
    <citation type="submission" date="2019-10" db="EMBL/GenBank/DDBJ databases">
        <title>WGS of Leuconostoc mesenteroides.</title>
        <authorList>
            <person name="Melo Bolivar J."/>
            <person name="Marino-Ramirez L."/>
            <person name="Villamil Diaz L.M."/>
        </authorList>
    </citation>
    <scope>NUCLEOTIDE SEQUENCE [LARGE SCALE GENOMIC DNA]</scope>
    <source>
        <strain evidence="1 2">M11</strain>
    </source>
</reference>
<dbReference type="EMBL" id="WIPA01000006">
    <property type="protein sequence ID" value="MQR26621.1"/>
    <property type="molecule type" value="Genomic_DNA"/>
</dbReference>
<gene>
    <name evidence="1" type="ORF">GFV13_04855</name>
</gene>
<dbReference type="Proteomes" id="UP000469952">
    <property type="component" value="Unassembled WGS sequence"/>
</dbReference>
<protein>
    <submittedName>
        <fullName evidence="1">Uncharacterized protein</fullName>
    </submittedName>
</protein>
<dbReference type="RefSeq" id="WP_050891391.1">
    <property type="nucleotide sequence ID" value="NZ_BCMO01000011.1"/>
</dbReference>
<evidence type="ECO:0000313" key="2">
    <source>
        <dbReference type="Proteomes" id="UP000469952"/>
    </source>
</evidence>
<organism evidence="1 2">
    <name type="scientific">Leuconostoc mesenteroides</name>
    <dbReference type="NCBI Taxonomy" id="1245"/>
    <lineage>
        <taxon>Bacteria</taxon>
        <taxon>Bacillati</taxon>
        <taxon>Bacillota</taxon>
        <taxon>Bacilli</taxon>
        <taxon>Lactobacillales</taxon>
        <taxon>Lactobacillaceae</taxon>
        <taxon>Leuconostoc</taxon>
    </lineage>
</organism>
<sequence length="117" mass="13924">MNYLIGFIFVVLVAIILRQRHQFGKMRQSARFMSYYAKLNENAKLHAKFQANTAEMLLRMQGYDIERIINGDNSQRFISDIEKQSFLKEHDLNKKKLDEADKVFEQVKIKYESEVMQ</sequence>
<comment type="caution">
    <text evidence="1">The sequence shown here is derived from an EMBL/GenBank/DDBJ whole genome shotgun (WGS) entry which is preliminary data.</text>
</comment>
<dbReference type="AlphaFoldDB" id="A0A8B5R4C1"/>
<name>A0A8B5R4C1_LEUME</name>
<accession>A0A8B5R4C1</accession>
<proteinExistence type="predicted"/>
<evidence type="ECO:0000313" key="1">
    <source>
        <dbReference type="EMBL" id="MQR26621.1"/>
    </source>
</evidence>